<comment type="caution">
    <text evidence="2">The sequence shown here is derived from an EMBL/GenBank/DDBJ whole genome shotgun (WGS) entry which is preliminary data.</text>
</comment>
<feature type="transmembrane region" description="Helical" evidence="1">
    <location>
        <begin position="20"/>
        <end position="41"/>
    </location>
</feature>
<feature type="transmembrane region" description="Helical" evidence="1">
    <location>
        <begin position="142"/>
        <end position="162"/>
    </location>
</feature>
<feature type="transmembrane region" description="Helical" evidence="1">
    <location>
        <begin position="374"/>
        <end position="391"/>
    </location>
</feature>
<feature type="transmembrane region" description="Helical" evidence="1">
    <location>
        <begin position="168"/>
        <end position="187"/>
    </location>
</feature>
<gene>
    <name evidence="2" type="ORF">CLOLEP_03020</name>
</gene>
<reference evidence="2 3" key="2">
    <citation type="submission" date="2007-08" db="EMBL/GenBank/DDBJ databases">
        <authorList>
            <person name="Fulton L."/>
            <person name="Clifton S."/>
            <person name="Fulton B."/>
            <person name="Xu J."/>
            <person name="Minx P."/>
            <person name="Pepin K.H."/>
            <person name="Johnson M."/>
            <person name="Thiruvilangam P."/>
            <person name="Bhonagiri V."/>
            <person name="Nash W.E."/>
            <person name="Wang C."/>
            <person name="Mardis E.R."/>
            <person name="Wilson R.K."/>
        </authorList>
    </citation>
    <scope>NUCLEOTIDE SEQUENCE [LARGE SCALE GENOMIC DNA]</scope>
    <source>
        <strain evidence="2 3">DSM 753</strain>
    </source>
</reference>
<dbReference type="PANTHER" id="PTHR31610">
    <property type="entry name" value="SLR0360 PROTEIN"/>
    <property type="match status" value="1"/>
</dbReference>
<evidence type="ECO:0000313" key="2">
    <source>
        <dbReference type="EMBL" id="EDO60197.1"/>
    </source>
</evidence>
<feature type="transmembrane region" description="Helical" evidence="1">
    <location>
        <begin position="462"/>
        <end position="481"/>
    </location>
</feature>
<evidence type="ECO:0000313" key="3">
    <source>
        <dbReference type="Proteomes" id="UP000003490"/>
    </source>
</evidence>
<feature type="transmembrane region" description="Helical" evidence="1">
    <location>
        <begin position="403"/>
        <end position="424"/>
    </location>
</feature>
<organism evidence="2 3">
    <name type="scientific">[Clostridium] leptum DSM 753</name>
    <dbReference type="NCBI Taxonomy" id="428125"/>
    <lineage>
        <taxon>Bacteria</taxon>
        <taxon>Bacillati</taxon>
        <taxon>Bacillota</taxon>
        <taxon>Clostridia</taxon>
        <taxon>Eubacteriales</taxon>
        <taxon>Oscillospiraceae</taxon>
        <taxon>Oscillospiraceae incertae sedis</taxon>
    </lineage>
</organism>
<dbReference type="eggNOG" id="COG0659">
    <property type="taxonomic scope" value="Bacteria"/>
</dbReference>
<feature type="transmembrane region" description="Helical" evidence="1">
    <location>
        <begin position="111"/>
        <end position="135"/>
    </location>
</feature>
<evidence type="ECO:0000256" key="1">
    <source>
        <dbReference type="SAM" id="Phobius"/>
    </source>
</evidence>
<dbReference type="PANTHER" id="PTHR31610:SF0">
    <property type="entry name" value="SLC26A_SULP TRANSPORTER DOMAIN-CONTAINING PROTEIN"/>
    <property type="match status" value="1"/>
</dbReference>
<accession>A7VWQ0</accession>
<keyword evidence="1" id="KW-0472">Membrane</keyword>
<dbReference type="EMBL" id="ABCB02000020">
    <property type="protein sequence ID" value="EDO60197.1"/>
    <property type="molecule type" value="Genomic_DNA"/>
</dbReference>
<keyword evidence="1" id="KW-0812">Transmembrane</keyword>
<dbReference type="Proteomes" id="UP000003490">
    <property type="component" value="Unassembled WGS sequence"/>
</dbReference>
<dbReference type="AlphaFoldDB" id="A7VWQ0"/>
<name>A7VWQ0_9FIRM</name>
<evidence type="ECO:0008006" key="4">
    <source>
        <dbReference type="Google" id="ProtNLM"/>
    </source>
</evidence>
<feature type="transmembrane region" description="Helical" evidence="1">
    <location>
        <begin position="194"/>
        <end position="212"/>
    </location>
</feature>
<feature type="transmembrane region" description="Helical" evidence="1">
    <location>
        <begin position="431"/>
        <end position="450"/>
    </location>
</feature>
<reference evidence="2 3" key="1">
    <citation type="submission" date="2007-08" db="EMBL/GenBank/DDBJ databases">
        <title>Draft genome sequence of Clostridium leptum (DSM 753).</title>
        <authorList>
            <person name="Sudarsanam P."/>
            <person name="Ley R."/>
            <person name="Guruge J."/>
            <person name="Turnbaugh P.J."/>
            <person name="Mahowald M."/>
            <person name="Liep D."/>
            <person name="Gordon J."/>
        </authorList>
    </citation>
    <scope>NUCLEOTIDE SEQUENCE [LARGE SCALE GENOMIC DNA]</scope>
    <source>
        <strain evidence="2 3">DSM 753</strain>
    </source>
</reference>
<dbReference type="HOGENOM" id="CLU_020957_1_0_9"/>
<proteinExistence type="predicted"/>
<protein>
    <recommendedName>
        <fullName evidence="4">Permease</fullName>
    </recommendedName>
</protein>
<feature type="transmembrane region" description="Helical" evidence="1">
    <location>
        <begin position="285"/>
        <end position="310"/>
    </location>
</feature>
<feature type="transmembrane region" description="Helical" evidence="1">
    <location>
        <begin position="47"/>
        <end position="69"/>
    </location>
</feature>
<feature type="transmembrane region" description="Helical" evidence="1">
    <location>
        <begin position="322"/>
        <end position="344"/>
    </location>
</feature>
<feature type="transmembrane region" description="Helical" evidence="1">
    <location>
        <begin position="81"/>
        <end position="105"/>
    </location>
</feature>
<keyword evidence="1" id="KW-1133">Transmembrane helix</keyword>
<sequence length="534" mass="56720">MGNVKIPLFKKADLDASIGVFFDGFSKVIVAIAILVGTFGLDGGTVFGTMMPGVLVSVIVLNGGLWLYYRHIAKQRGDSNLTAIPAGLQAGRMFIWLFSIMLPVFNSTGDAFMAFKVGVLAHFIGGAVFIIGAFVVPKILKIVPAGALFGSLAGGAMAFLILQSMDGTLKMPLVGWLSLIVLFVIYLGKVNTKLPAALIAIVVGAGIAWATGSMSFTTVTDSLANLNFYIPNFTFWIFSGDVISNTIPFLPIVIVFSLNEVITGIQAVEQAKECGDTHFTTTKPLVLAGAASMVGALFGNPLAVGLYWGYPGWKKMGSGTGYHLGIVVLYAIVGLTGLSAIITAFIPEAVVLPILVFVGISSYSQAFEVVKKKYYPAVIMASLPVVMDFVVDNIAEGKLQGFLAFDPGSAFVGLLVGCVFVFIIDNKWLNAAITNVVALALTGIGMIHSPGLLFTDTYSPDLGFVAAYSVLIVAFLVLHFIKFNHKSFEKASEEEKKMEMAEFMENAKAAGLTFVPAAGEAQAEEAMEKTAEEA</sequence>